<comment type="caution">
    <text evidence="2">The sequence shown here is derived from an EMBL/GenBank/DDBJ whole genome shotgun (WGS) entry which is preliminary data.</text>
</comment>
<dbReference type="AlphaFoldDB" id="X1HDE6"/>
<proteinExistence type="predicted"/>
<reference evidence="2" key="1">
    <citation type="journal article" date="2014" name="Front. Microbiol.">
        <title>High frequency of phylogenetically diverse reductive dehalogenase-homologous genes in deep subseafloor sedimentary metagenomes.</title>
        <authorList>
            <person name="Kawai M."/>
            <person name="Futagami T."/>
            <person name="Toyoda A."/>
            <person name="Takaki Y."/>
            <person name="Nishi S."/>
            <person name="Hori S."/>
            <person name="Arai W."/>
            <person name="Tsubouchi T."/>
            <person name="Morono Y."/>
            <person name="Uchiyama I."/>
            <person name="Ito T."/>
            <person name="Fujiyama A."/>
            <person name="Inagaki F."/>
            <person name="Takami H."/>
        </authorList>
    </citation>
    <scope>NUCLEOTIDE SEQUENCE</scope>
    <source>
        <strain evidence="2">Expedition CK06-06</strain>
    </source>
</reference>
<gene>
    <name evidence="2" type="ORF">S03H2_50693</name>
</gene>
<feature type="domain" description="Glycosyl transferase family 1" evidence="1">
    <location>
        <begin position="97"/>
        <end position="245"/>
    </location>
</feature>
<evidence type="ECO:0000259" key="1">
    <source>
        <dbReference type="Pfam" id="PF00534"/>
    </source>
</evidence>
<dbReference type="Gene3D" id="3.40.50.2000">
    <property type="entry name" value="Glycogen Phosphorylase B"/>
    <property type="match status" value="2"/>
</dbReference>
<feature type="non-terminal residue" evidence="2">
    <location>
        <position position="261"/>
    </location>
</feature>
<dbReference type="SUPFAM" id="SSF53756">
    <property type="entry name" value="UDP-Glycosyltransferase/glycogen phosphorylase"/>
    <property type="match status" value="1"/>
</dbReference>
<accession>X1HDE6</accession>
<evidence type="ECO:0000313" key="2">
    <source>
        <dbReference type="EMBL" id="GAH67427.1"/>
    </source>
</evidence>
<dbReference type="InterPro" id="IPR050194">
    <property type="entry name" value="Glycosyltransferase_grp1"/>
</dbReference>
<feature type="non-terminal residue" evidence="2">
    <location>
        <position position="1"/>
    </location>
</feature>
<sequence length="261" mass="28936">NIGLILPMLMAKLLGKRTVLVLTGLYSKNAEAFYKDSLRDRILLWALKRLEGVSLALSDLIISYTDNTIAEFNLNKYKDKISGNGARFVDTTLFKVTRNLDERKNVIGYIGRFRGEKGTLDFANAIPLLLEEHPDIEFSMVGDGPLFDKVERKIGNYRPGAISLTRWIPHDEVPEYLNGLKLLVIPSYSETGPYIALEAMACGTPVLSTPLGFIPDIIEDGSTGFILQDNSPESIARNVVRALVHADLAQVASRARSLVEQ</sequence>
<dbReference type="PANTHER" id="PTHR45947">
    <property type="entry name" value="SULFOQUINOVOSYL TRANSFERASE SQD2"/>
    <property type="match status" value="1"/>
</dbReference>
<name>X1HDE6_9ZZZZ</name>
<organism evidence="2">
    <name type="scientific">marine sediment metagenome</name>
    <dbReference type="NCBI Taxonomy" id="412755"/>
    <lineage>
        <taxon>unclassified sequences</taxon>
        <taxon>metagenomes</taxon>
        <taxon>ecological metagenomes</taxon>
    </lineage>
</organism>
<dbReference type="Pfam" id="PF00534">
    <property type="entry name" value="Glycos_transf_1"/>
    <property type="match status" value="1"/>
</dbReference>
<protein>
    <recommendedName>
        <fullName evidence="1">Glycosyl transferase family 1 domain-containing protein</fullName>
    </recommendedName>
</protein>
<dbReference type="EMBL" id="BARU01032122">
    <property type="protein sequence ID" value="GAH67427.1"/>
    <property type="molecule type" value="Genomic_DNA"/>
</dbReference>
<dbReference type="PANTHER" id="PTHR45947:SF15">
    <property type="entry name" value="TEICHURONIC ACID BIOSYNTHESIS GLYCOSYLTRANSFERASE TUAC-RELATED"/>
    <property type="match status" value="1"/>
</dbReference>
<dbReference type="GO" id="GO:0016757">
    <property type="term" value="F:glycosyltransferase activity"/>
    <property type="evidence" value="ECO:0007669"/>
    <property type="project" value="InterPro"/>
</dbReference>
<dbReference type="InterPro" id="IPR001296">
    <property type="entry name" value="Glyco_trans_1"/>
</dbReference>